<evidence type="ECO:0000256" key="1">
    <source>
        <dbReference type="SAM" id="MobiDB-lite"/>
    </source>
</evidence>
<dbReference type="Proteomes" id="UP000092124">
    <property type="component" value="Unassembled WGS sequence"/>
</dbReference>
<reference evidence="2 3" key="1">
    <citation type="submission" date="2016-06" db="EMBL/GenBank/DDBJ databases">
        <title>The Draft Genome Sequence and Annotation of the Desert Woodrat Neotoma lepida.</title>
        <authorList>
            <person name="Campbell M."/>
            <person name="Oakeson K.F."/>
            <person name="Yandell M."/>
            <person name="Halpert J.R."/>
            <person name="Dearing D."/>
        </authorList>
    </citation>
    <scope>NUCLEOTIDE SEQUENCE [LARGE SCALE GENOMIC DNA]</scope>
    <source>
        <strain evidence="2">417</strain>
        <tissue evidence="2">Liver</tissue>
    </source>
</reference>
<feature type="region of interest" description="Disordered" evidence="1">
    <location>
        <begin position="114"/>
        <end position="138"/>
    </location>
</feature>
<name>A0A1A6HUA3_NEOLE</name>
<keyword evidence="3" id="KW-1185">Reference proteome</keyword>
<organism evidence="2 3">
    <name type="scientific">Neotoma lepida</name>
    <name type="common">Desert woodrat</name>
    <dbReference type="NCBI Taxonomy" id="56216"/>
    <lineage>
        <taxon>Eukaryota</taxon>
        <taxon>Metazoa</taxon>
        <taxon>Chordata</taxon>
        <taxon>Craniata</taxon>
        <taxon>Vertebrata</taxon>
        <taxon>Euteleostomi</taxon>
        <taxon>Mammalia</taxon>
        <taxon>Eutheria</taxon>
        <taxon>Euarchontoglires</taxon>
        <taxon>Glires</taxon>
        <taxon>Rodentia</taxon>
        <taxon>Myomorpha</taxon>
        <taxon>Muroidea</taxon>
        <taxon>Cricetidae</taxon>
        <taxon>Neotominae</taxon>
        <taxon>Neotoma</taxon>
    </lineage>
</organism>
<feature type="region of interest" description="Disordered" evidence="1">
    <location>
        <begin position="1"/>
        <end position="33"/>
    </location>
</feature>
<protein>
    <submittedName>
        <fullName evidence="2">Uncharacterized protein</fullName>
    </submittedName>
</protein>
<evidence type="ECO:0000313" key="3">
    <source>
        <dbReference type="Proteomes" id="UP000092124"/>
    </source>
</evidence>
<gene>
    <name evidence="2" type="ORF">A6R68_20210</name>
</gene>
<dbReference type="AlphaFoldDB" id="A0A1A6HUA3"/>
<proteinExistence type="predicted"/>
<accession>A0A1A6HUA3</accession>
<comment type="caution">
    <text evidence="2">The sequence shown here is derived from an EMBL/GenBank/DDBJ whole genome shotgun (WGS) entry which is preliminary data.</text>
</comment>
<dbReference type="EMBL" id="LZPO01011125">
    <property type="protein sequence ID" value="OBS81585.1"/>
    <property type="molecule type" value="Genomic_DNA"/>
</dbReference>
<feature type="compositionally biased region" description="Polar residues" evidence="1">
    <location>
        <begin position="128"/>
        <end position="138"/>
    </location>
</feature>
<evidence type="ECO:0000313" key="2">
    <source>
        <dbReference type="EMBL" id="OBS81585.1"/>
    </source>
</evidence>
<sequence length="138" mass="15276">MEAVENDAQPLPTGHMSPSSCGTGRAGINKDNGDEELSFCEAHRVLDAHSATAMVVRPKCLPKENPQLSELFQAAQGVRDTYRAKLFYTAQGVQDTYRAELFYTARVWAQQKNSYKKRSGEKKKGQPAINNVAQTVKT</sequence>